<dbReference type="Pfam" id="PF09774">
    <property type="entry name" value="MIX23"/>
    <property type="match status" value="1"/>
</dbReference>
<dbReference type="InterPro" id="IPR019171">
    <property type="entry name" value="MIX23"/>
</dbReference>
<name>A0A8H7A983_9EURO</name>
<sequence>MIAARCTRYRVIKVLINSTNINPCHTASVTRCHSATLFHNPPRGTSNRHAGVVLEQSESVIAAGGVVEAGARGSYCAAAAVQVDSLSHLVSSSCSSSSFTSAAHHVPTDPASSADTTILLQRACTTSSQLNHARAKHADFLRLSRSTIDDTISTQLNALLTPSTTNPFTRSSTTTSNPNPRPSTRPIPRPSCDAFKTQVLFPTWSARSSILAYCGQVASAPDPADPTRALRERESRPIGTSRG</sequence>
<dbReference type="Proteomes" id="UP000606974">
    <property type="component" value="Unassembled WGS sequence"/>
</dbReference>
<evidence type="ECO:0000313" key="3">
    <source>
        <dbReference type="Proteomes" id="UP000606974"/>
    </source>
</evidence>
<dbReference type="OrthoDB" id="5593818at2759"/>
<dbReference type="GO" id="GO:0005758">
    <property type="term" value="C:mitochondrial intermembrane space"/>
    <property type="evidence" value="ECO:0007669"/>
    <property type="project" value="InterPro"/>
</dbReference>
<feature type="compositionally biased region" description="Pro residues" evidence="1">
    <location>
        <begin position="179"/>
        <end position="189"/>
    </location>
</feature>
<gene>
    <name evidence="2" type="ORF">GJ744_001656</name>
</gene>
<feature type="region of interest" description="Disordered" evidence="1">
    <location>
        <begin position="159"/>
        <end position="191"/>
    </location>
</feature>
<protein>
    <submittedName>
        <fullName evidence="2">Uncharacterized protein</fullName>
    </submittedName>
</protein>
<feature type="compositionally biased region" description="Low complexity" evidence="1">
    <location>
        <begin position="161"/>
        <end position="178"/>
    </location>
</feature>
<reference evidence="2" key="1">
    <citation type="submission" date="2020-02" db="EMBL/GenBank/DDBJ databases">
        <authorList>
            <person name="Palmer J.M."/>
        </authorList>
    </citation>
    <scope>NUCLEOTIDE SEQUENCE</scope>
    <source>
        <strain evidence="2">EPUS1.4</strain>
        <tissue evidence="2">Thallus</tissue>
    </source>
</reference>
<comment type="caution">
    <text evidence="2">The sequence shown here is derived from an EMBL/GenBank/DDBJ whole genome shotgun (WGS) entry which is preliminary data.</text>
</comment>
<proteinExistence type="predicted"/>
<keyword evidence="3" id="KW-1185">Reference proteome</keyword>
<evidence type="ECO:0000313" key="2">
    <source>
        <dbReference type="EMBL" id="KAF7504858.1"/>
    </source>
</evidence>
<feature type="region of interest" description="Disordered" evidence="1">
    <location>
        <begin position="218"/>
        <end position="243"/>
    </location>
</feature>
<dbReference type="AlphaFoldDB" id="A0A8H7A983"/>
<dbReference type="EMBL" id="JAACFV010000125">
    <property type="protein sequence ID" value="KAF7504858.1"/>
    <property type="molecule type" value="Genomic_DNA"/>
</dbReference>
<organism evidence="2 3">
    <name type="scientific">Endocarpon pusillum</name>
    <dbReference type="NCBI Taxonomy" id="364733"/>
    <lineage>
        <taxon>Eukaryota</taxon>
        <taxon>Fungi</taxon>
        <taxon>Dikarya</taxon>
        <taxon>Ascomycota</taxon>
        <taxon>Pezizomycotina</taxon>
        <taxon>Eurotiomycetes</taxon>
        <taxon>Chaetothyriomycetidae</taxon>
        <taxon>Verrucariales</taxon>
        <taxon>Verrucariaceae</taxon>
        <taxon>Endocarpon</taxon>
    </lineage>
</organism>
<evidence type="ECO:0000256" key="1">
    <source>
        <dbReference type="SAM" id="MobiDB-lite"/>
    </source>
</evidence>
<accession>A0A8H7A983</accession>